<protein>
    <recommendedName>
        <fullName evidence="4">Lipoprotein</fullName>
    </recommendedName>
</protein>
<dbReference type="PROSITE" id="PS51257">
    <property type="entry name" value="PROKAR_LIPOPROTEIN"/>
    <property type="match status" value="1"/>
</dbReference>
<proteinExistence type="predicted"/>
<name>A0A6V6Z784_9FLAO</name>
<evidence type="ECO:0008006" key="4">
    <source>
        <dbReference type="Google" id="ProtNLM"/>
    </source>
</evidence>
<sequence>MKYSIARVFFFFLILAVLGACANDELTPYYDQRTQGPGKVVIQGYNAMIDSVQIAVNGKFVEIGKAKNNTAFVKKIEKNYEFVFFENEVKTFVITNKRTKVILGTYQFTTQEPNSSLYFYVKEDLWLDSAEFLKPGTLSQSGYAGFKFIFPSVNKYSASGYTGSLDGIITKNNGQLLGVAENINKSTPSSFIEFPYSTPTGIKMELVKHGTTESYIPGKKVIVSLTMTNNKSKYIVLEEKQDLNGAFSGVEGVINLADYFSF</sequence>
<keyword evidence="3" id="KW-1185">Reference proteome</keyword>
<dbReference type="Proteomes" id="UP000530060">
    <property type="component" value="Unassembled WGS sequence"/>
</dbReference>
<keyword evidence="1" id="KW-0732">Signal</keyword>
<feature type="chain" id="PRO_5028243992" description="Lipoprotein" evidence="1">
    <location>
        <begin position="23"/>
        <end position="262"/>
    </location>
</feature>
<dbReference type="EMBL" id="CAIJDP010000083">
    <property type="protein sequence ID" value="CAD0007643.1"/>
    <property type="molecule type" value="Genomic_DNA"/>
</dbReference>
<reference evidence="2 3" key="1">
    <citation type="submission" date="2020-06" db="EMBL/GenBank/DDBJ databases">
        <authorList>
            <person name="Criscuolo A."/>
        </authorList>
    </citation>
    <scope>NUCLEOTIDE SEQUENCE [LARGE SCALE GENOMIC DNA]</scope>
    <source>
        <strain evidence="3">CIP 111411</strain>
    </source>
</reference>
<evidence type="ECO:0000256" key="1">
    <source>
        <dbReference type="SAM" id="SignalP"/>
    </source>
</evidence>
<accession>A0A6V6Z784</accession>
<dbReference type="AlphaFoldDB" id="A0A6V6Z784"/>
<dbReference type="RefSeq" id="WP_230408879.1">
    <property type="nucleotide sequence ID" value="NZ_CAIJDP010000083.1"/>
</dbReference>
<evidence type="ECO:0000313" key="3">
    <source>
        <dbReference type="Proteomes" id="UP000530060"/>
    </source>
</evidence>
<evidence type="ECO:0000313" key="2">
    <source>
        <dbReference type="EMBL" id="CAD0007643.1"/>
    </source>
</evidence>
<feature type="signal peptide" evidence="1">
    <location>
        <begin position="1"/>
        <end position="22"/>
    </location>
</feature>
<comment type="caution">
    <text evidence="2">The sequence shown here is derived from an EMBL/GenBank/DDBJ whole genome shotgun (WGS) entry which is preliminary data.</text>
</comment>
<organism evidence="2 3">
    <name type="scientific">Flavobacterium salmonis</name>
    <dbReference type="NCBI Taxonomy" id="2654844"/>
    <lineage>
        <taxon>Bacteria</taxon>
        <taxon>Pseudomonadati</taxon>
        <taxon>Bacteroidota</taxon>
        <taxon>Flavobacteriia</taxon>
        <taxon>Flavobacteriales</taxon>
        <taxon>Flavobacteriaceae</taxon>
        <taxon>Flavobacterium</taxon>
    </lineage>
</organism>
<gene>
    <name evidence="2" type="ORF">FLAT13_03958</name>
</gene>